<feature type="transmembrane region" description="Helical" evidence="3">
    <location>
        <begin position="754"/>
        <end position="774"/>
    </location>
</feature>
<feature type="transmembrane region" description="Helical" evidence="3">
    <location>
        <begin position="729"/>
        <end position="748"/>
    </location>
</feature>
<keyword evidence="5" id="KW-1185">Reference proteome</keyword>
<feature type="transmembrane region" description="Helical" evidence="3">
    <location>
        <begin position="860"/>
        <end position="875"/>
    </location>
</feature>
<feature type="transmembrane region" description="Helical" evidence="3">
    <location>
        <begin position="966"/>
        <end position="988"/>
    </location>
</feature>
<feature type="transmembrane region" description="Helical" evidence="3">
    <location>
        <begin position="617"/>
        <end position="635"/>
    </location>
</feature>
<feature type="transmembrane region" description="Helical" evidence="3">
    <location>
        <begin position="400"/>
        <end position="416"/>
    </location>
</feature>
<feature type="transmembrane region" description="Helical" evidence="3">
    <location>
        <begin position="706"/>
        <end position="722"/>
    </location>
</feature>
<name>A0A2S7UYB5_9GAMM</name>
<feature type="transmembrane region" description="Helical" evidence="3">
    <location>
        <begin position="428"/>
        <end position="445"/>
    </location>
</feature>
<reference evidence="4 5" key="1">
    <citation type="submission" date="2016-12" db="EMBL/GenBank/DDBJ databases">
        <title>Diversity of luminous bacteria.</title>
        <authorList>
            <person name="Yoshizawa S."/>
            <person name="Kogure K."/>
        </authorList>
    </citation>
    <scope>NUCLEOTIDE SEQUENCE [LARGE SCALE GENOMIC DNA]</scope>
    <source>
        <strain evidence="4 5">SA4-48</strain>
    </source>
</reference>
<feature type="coiled-coil region" evidence="1">
    <location>
        <begin position="10"/>
        <end position="37"/>
    </location>
</feature>
<dbReference type="PANTHER" id="PTHR38434">
    <property type="entry name" value="BLL2549 PROTEIN"/>
    <property type="match status" value="1"/>
</dbReference>
<accession>A0A2S7UYB5</accession>
<feature type="transmembrane region" description="Helical" evidence="3">
    <location>
        <begin position="647"/>
        <end position="664"/>
    </location>
</feature>
<dbReference type="PANTHER" id="PTHR38434:SF1">
    <property type="entry name" value="BLL2549 PROTEIN"/>
    <property type="match status" value="1"/>
</dbReference>
<feature type="transmembrane region" description="Helical" evidence="3">
    <location>
        <begin position="216"/>
        <end position="236"/>
    </location>
</feature>
<feature type="transmembrane region" description="Helical" evidence="3">
    <location>
        <begin position="942"/>
        <end position="960"/>
    </location>
</feature>
<feature type="compositionally biased region" description="Basic and acidic residues" evidence="2">
    <location>
        <begin position="96"/>
        <end position="105"/>
    </location>
</feature>
<proteinExistence type="predicted"/>
<dbReference type="OrthoDB" id="6379269at2"/>
<feature type="transmembrane region" description="Helical" evidence="3">
    <location>
        <begin position="685"/>
        <end position="700"/>
    </location>
</feature>
<protein>
    <recommendedName>
        <fullName evidence="6">DUF2339 domain-containing protein</fullName>
    </recommendedName>
</protein>
<evidence type="ECO:0000313" key="5">
    <source>
        <dbReference type="Proteomes" id="UP000239007"/>
    </source>
</evidence>
<evidence type="ECO:0000256" key="2">
    <source>
        <dbReference type="SAM" id="MobiDB-lite"/>
    </source>
</evidence>
<keyword evidence="3" id="KW-0812">Transmembrane</keyword>
<feature type="transmembrane region" description="Helical" evidence="3">
    <location>
        <begin position="452"/>
        <end position="471"/>
    </location>
</feature>
<keyword evidence="1" id="KW-0175">Coiled coil</keyword>
<evidence type="ECO:0000256" key="1">
    <source>
        <dbReference type="SAM" id="Coils"/>
    </source>
</evidence>
<keyword evidence="3" id="KW-0472">Membrane</keyword>
<feature type="transmembrane region" description="Helical" evidence="3">
    <location>
        <begin position="323"/>
        <end position="340"/>
    </location>
</feature>
<dbReference type="Proteomes" id="UP000239007">
    <property type="component" value="Unassembled WGS sequence"/>
</dbReference>
<feature type="transmembrane region" description="Helical" evidence="3">
    <location>
        <begin position="248"/>
        <end position="265"/>
    </location>
</feature>
<feature type="transmembrane region" description="Helical" evidence="3">
    <location>
        <begin position="530"/>
        <end position="551"/>
    </location>
</feature>
<comment type="caution">
    <text evidence="4">The sequence shown here is derived from an EMBL/GenBank/DDBJ whole genome shotgun (WGS) entry which is preliminary data.</text>
</comment>
<feature type="transmembrane region" description="Helical" evidence="3">
    <location>
        <begin position="347"/>
        <end position="364"/>
    </location>
</feature>
<feature type="region of interest" description="Disordered" evidence="2">
    <location>
        <begin position="93"/>
        <end position="119"/>
    </location>
</feature>
<gene>
    <name evidence="4" type="ORF">BTO11_13040</name>
</gene>
<keyword evidence="3" id="KW-1133">Transmembrane helix</keyword>
<dbReference type="EMBL" id="MSCH01000003">
    <property type="protein sequence ID" value="PQJ54482.1"/>
    <property type="molecule type" value="Genomic_DNA"/>
</dbReference>
<dbReference type="AlphaFoldDB" id="A0A2S7UYB5"/>
<feature type="transmembrane region" description="Helical" evidence="3">
    <location>
        <begin position="919"/>
        <end position="935"/>
    </location>
</feature>
<dbReference type="Pfam" id="PF10101">
    <property type="entry name" value="DUF2339"/>
    <property type="match status" value="1"/>
</dbReference>
<evidence type="ECO:0000256" key="3">
    <source>
        <dbReference type="SAM" id="Phobius"/>
    </source>
</evidence>
<feature type="transmembrane region" description="Helical" evidence="3">
    <location>
        <begin position="895"/>
        <end position="913"/>
    </location>
</feature>
<feature type="transmembrane region" description="Helical" evidence="3">
    <location>
        <begin position="149"/>
        <end position="166"/>
    </location>
</feature>
<feature type="transmembrane region" description="Helical" evidence="3">
    <location>
        <begin position="586"/>
        <end position="605"/>
    </location>
</feature>
<feature type="compositionally biased region" description="Polar residues" evidence="2">
    <location>
        <begin position="108"/>
        <end position="117"/>
    </location>
</feature>
<feature type="transmembrane region" description="Helical" evidence="3">
    <location>
        <begin position="370"/>
        <end position="388"/>
    </location>
</feature>
<feature type="transmembrane region" description="Helical" evidence="3">
    <location>
        <begin position="506"/>
        <end position="524"/>
    </location>
</feature>
<evidence type="ECO:0008006" key="6">
    <source>
        <dbReference type="Google" id="ProtNLM"/>
    </source>
</evidence>
<feature type="transmembrane region" description="Helical" evidence="3">
    <location>
        <begin position="838"/>
        <end position="854"/>
    </location>
</feature>
<feature type="transmembrane region" description="Helical" evidence="3">
    <location>
        <begin position="298"/>
        <end position="317"/>
    </location>
</feature>
<organism evidence="4 5">
    <name type="scientific">Psychrosphaera saromensis</name>
    <dbReference type="NCBI Taxonomy" id="716813"/>
    <lineage>
        <taxon>Bacteria</taxon>
        <taxon>Pseudomonadati</taxon>
        <taxon>Pseudomonadota</taxon>
        <taxon>Gammaproteobacteria</taxon>
        <taxon>Alteromonadales</taxon>
        <taxon>Pseudoalteromonadaceae</taxon>
        <taxon>Psychrosphaera</taxon>
    </lineage>
</organism>
<dbReference type="InterPro" id="IPR019286">
    <property type="entry name" value="DUF2339_TM"/>
</dbReference>
<feature type="transmembrane region" description="Helical" evidence="3">
    <location>
        <begin position="271"/>
        <end position="291"/>
    </location>
</feature>
<sequence>MAKIDIDMLKSELGQLKAEFTQRIDSLENKISALSNSSTSSAPSSDPLVDDNSLIASASLNAAHTNETLITGPDGTLITNTVMASSVTESFAIQESSKDSEKNEPSAKVQSSASTSEVPAAWLSRPTLDATTRSNSKNSAAEKPVKIDFFTMIFTALLSAIVSTLFEWFKPVANIYQSYKDRGMLGIFTLTILGIGLTLAGFGYLMQLLIDQMGAGAKSLLMFVAALLVMTLGIVVKRKTSFHEFSTAIVSLGLLLLYSTVYFAGSVYHVIPYMLVAVLYLFIALSSHAIALWLDTKVVAALGIIGISLMPMLSNIIVEQPNYYLLSLAFVTISSLMISYRYVGRWLANISLIFVFLSLEWVVNIDSSNLSAFFIDAFYLIFFAYVGLSLINRDDTHKQSLLFLAGLVGTNLYLFIQTTSLFSDSLSLIFTFNCLVSIGASYVFYKIRHTLTHIMVLVAAIWGVFAIISVIGQAYWGIAWAVEGLFLLYIGRHLALPSVINQGQSLTGLSLLYAGAILVPYFPVPALTSIDGWTLCLSLVLIIGIWSRFINDSDLFNQPTIQKIKPLLMLVESIWLSVLILTCAHLWLGIWTAPLVILLQFTLLLRAKSCKQTSIEIFSALLVLVPLFYILQVGIATNNYHFSGFPLAIQSAVVLVLTQLWLLAEYYRRYQPDSKMVPIAEGARIAFYLIIPICWLGSALRNLDQYVLMILWLPPMIAVFFAQKIKHNFIVLEAKVLIGLASVALVLGLSTLPILASAISLVLFISCYVLALQLNKRKASALYQYVCNCGLLAIGLAVPVWLASIHNDALFALIFAAFYWGALFNLSNIWTLGKEIKTAVYLISGVTLLASWLLITKNPFYASIAVIYIAAALYKKEQRFKLSIMNVRLGKNSELILHVIGAVTYLILLESLNHYRLDLLIAPVLAVHGALILFLKDRRLTTVKFSFGLITLGIVKLALIDAEYALLWQKVILFMGIGVFILGASFWYQKLEKTD</sequence>
<dbReference type="RefSeq" id="WP_105053002.1">
    <property type="nucleotide sequence ID" value="NZ_BMYG01000001.1"/>
</dbReference>
<feature type="transmembrane region" description="Helical" evidence="3">
    <location>
        <begin position="809"/>
        <end position="826"/>
    </location>
</feature>
<feature type="transmembrane region" description="Helical" evidence="3">
    <location>
        <begin position="781"/>
        <end position="803"/>
    </location>
</feature>
<feature type="transmembrane region" description="Helical" evidence="3">
    <location>
        <begin position="187"/>
        <end position="210"/>
    </location>
</feature>
<evidence type="ECO:0000313" key="4">
    <source>
        <dbReference type="EMBL" id="PQJ54482.1"/>
    </source>
</evidence>